<feature type="compositionally biased region" description="Polar residues" evidence="4">
    <location>
        <begin position="309"/>
        <end position="320"/>
    </location>
</feature>
<accession>A0AAV2I0F5</accession>
<protein>
    <recommendedName>
        <fullName evidence="6">RING-type domain-containing protein</fullName>
    </recommendedName>
</protein>
<dbReference type="AlphaFoldDB" id="A0AAV2I0F5"/>
<keyword evidence="5" id="KW-1133">Transmembrane helix</keyword>
<keyword evidence="1 3" id="KW-0863">Zinc-finger</keyword>
<evidence type="ECO:0000313" key="7">
    <source>
        <dbReference type="EMBL" id="CAL1537739.1"/>
    </source>
</evidence>
<feature type="compositionally biased region" description="Polar residues" evidence="4">
    <location>
        <begin position="340"/>
        <end position="354"/>
    </location>
</feature>
<keyword evidence="5" id="KW-0472">Membrane</keyword>
<dbReference type="InterPro" id="IPR001841">
    <property type="entry name" value="Znf_RING"/>
</dbReference>
<feature type="transmembrane region" description="Helical" evidence="5">
    <location>
        <begin position="12"/>
        <end position="37"/>
    </location>
</feature>
<organism evidence="7 8">
    <name type="scientific">Lymnaea stagnalis</name>
    <name type="common">Great pond snail</name>
    <name type="synonym">Helix stagnalis</name>
    <dbReference type="NCBI Taxonomy" id="6523"/>
    <lineage>
        <taxon>Eukaryota</taxon>
        <taxon>Metazoa</taxon>
        <taxon>Spiralia</taxon>
        <taxon>Lophotrochozoa</taxon>
        <taxon>Mollusca</taxon>
        <taxon>Gastropoda</taxon>
        <taxon>Heterobranchia</taxon>
        <taxon>Euthyneura</taxon>
        <taxon>Panpulmonata</taxon>
        <taxon>Hygrophila</taxon>
        <taxon>Lymnaeoidea</taxon>
        <taxon>Lymnaeidae</taxon>
        <taxon>Lymnaea</taxon>
    </lineage>
</organism>
<evidence type="ECO:0000256" key="5">
    <source>
        <dbReference type="SAM" id="Phobius"/>
    </source>
</evidence>
<evidence type="ECO:0000259" key="6">
    <source>
        <dbReference type="PROSITE" id="PS50089"/>
    </source>
</evidence>
<feature type="region of interest" description="Disordered" evidence="4">
    <location>
        <begin position="248"/>
        <end position="320"/>
    </location>
</feature>
<keyword evidence="8" id="KW-1185">Reference proteome</keyword>
<evidence type="ECO:0000313" key="8">
    <source>
        <dbReference type="Proteomes" id="UP001497497"/>
    </source>
</evidence>
<keyword evidence="2" id="KW-0862">Zinc</keyword>
<dbReference type="GO" id="GO:0008270">
    <property type="term" value="F:zinc ion binding"/>
    <property type="evidence" value="ECO:0007669"/>
    <property type="project" value="UniProtKB-KW"/>
</dbReference>
<keyword evidence="1 3" id="KW-0479">Metal-binding</keyword>
<dbReference type="EMBL" id="CAXITT010000273">
    <property type="protein sequence ID" value="CAL1537739.1"/>
    <property type="molecule type" value="Genomic_DNA"/>
</dbReference>
<proteinExistence type="predicted"/>
<dbReference type="GO" id="GO:0030308">
    <property type="term" value="P:negative regulation of cell growth"/>
    <property type="evidence" value="ECO:0007669"/>
    <property type="project" value="TreeGrafter"/>
</dbReference>
<dbReference type="InterPro" id="IPR042496">
    <property type="entry name" value="CGRF1"/>
</dbReference>
<dbReference type="CDD" id="cd16787">
    <property type="entry name" value="mRING-HC-C3HC5_CGRF1"/>
    <property type="match status" value="1"/>
</dbReference>
<evidence type="ECO:0000256" key="1">
    <source>
        <dbReference type="ARBA" id="ARBA00022771"/>
    </source>
</evidence>
<evidence type="ECO:0000256" key="4">
    <source>
        <dbReference type="SAM" id="MobiDB-lite"/>
    </source>
</evidence>
<dbReference type="InterPro" id="IPR013083">
    <property type="entry name" value="Znf_RING/FYVE/PHD"/>
</dbReference>
<dbReference type="SUPFAM" id="SSF57850">
    <property type="entry name" value="RING/U-box"/>
    <property type="match status" value="1"/>
</dbReference>
<feature type="compositionally biased region" description="Basic and acidic residues" evidence="4">
    <location>
        <begin position="282"/>
        <end position="296"/>
    </location>
</feature>
<dbReference type="PROSITE" id="PS50089">
    <property type="entry name" value="ZF_RING_2"/>
    <property type="match status" value="1"/>
</dbReference>
<gene>
    <name evidence="7" type="ORF">GSLYS_00011641001</name>
</gene>
<reference evidence="7 8" key="1">
    <citation type="submission" date="2024-04" db="EMBL/GenBank/DDBJ databases">
        <authorList>
            <consortium name="Genoscope - CEA"/>
            <person name="William W."/>
        </authorList>
    </citation>
    <scope>NUCLEOTIDE SEQUENCE [LARGE SCALE GENOMIC DNA]</scope>
</reference>
<dbReference type="Pfam" id="PF13920">
    <property type="entry name" value="zf-C3HC4_3"/>
    <property type="match status" value="1"/>
</dbReference>
<dbReference type="PANTHER" id="PTHR15379:SF2">
    <property type="entry name" value="CELL GROWTH REGULATOR WITH RING FINGER DOMAIN PROTEIN 1"/>
    <property type="match status" value="1"/>
</dbReference>
<dbReference type="Proteomes" id="UP001497497">
    <property type="component" value="Unassembled WGS sequence"/>
</dbReference>
<evidence type="ECO:0000256" key="2">
    <source>
        <dbReference type="ARBA" id="ARBA00022833"/>
    </source>
</evidence>
<feature type="domain" description="RING-type" evidence="6">
    <location>
        <begin position="383"/>
        <end position="418"/>
    </location>
</feature>
<keyword evidence="5" id="KW-0812">Transmembrane</keyword>
<dbReference type="Gene3D" id="3.30.40.10">
    <property type="entry name" value="Zinc/RING finger domain, C3HC4 (zinc finger)"/>
    <property type="match status" value="1"/>
</dbReference>
<sequence>MNMTSLTLLWLAGYSNVTSIVVIILCFLAMTIFIGFVSTNWDYSERRNTTAGVEERNMVQVCNPFFIELGQTGRKLTDGISVHLSSLCPSKLFVLWGVKINPLHDFILKPGLHVRDALEDGHTEDYKELGALHYDTLQFPEPGDHEVKLPCPVTIDSDTLGTMPRKRYPVTIFSLSSESCDATSHASEKLNGCVDKQSIIGLISVIHLQDEIVVQPSHIIGQYVKTSGVQLYSLQPLFLSSAIDGCHGNQNETLNRKNKRDETVTRLGSPPDETVTLLGSPAEKDRSSSNNPHEDLNPADVAPKLGDTADSTDNGPSQKNFLQYSSLLDEAEPAIRRRNANSSSESVLTSANTRDISELSPCGNREENPPLGCEGGKVTQPECVVCQTRPVMCALLPCRHACVCLGCFKLLDRCPMCRGILESYFVLGGEDAQEVEEESTLHDLQHQAVNEHFTQVWERLNHRLNAFFGIR</sequence>
<comment type="caution">
    <text evidence="7">The sequence shown here is derived from an EMBL/GenBank/DDBJ whole genome shotgun (WGS) entry which is preliminary data.</text>
</comment>
<feature type="region of interest" description="Disordered" evidence="4">
    <location>
        <begin position="337"/>
        <end position="373"/>
    </location>
</feature>
<dbReference type="PANTHER" id="PTHR15379">
    <property type="entry name" value="CELL GROWTH REGULATOR WITH RING FINGER DOMAIN PROTEIN 1"/>
    <property type="match status" value="1"/>
</dbReference>
<evidence type="ECO:0000256" key="3">
    <source>
        <dbReference type="PROSITE-ProRule" id="PRU00175"/>
    </source>
</evidence>
<name>A0AAV2I0F5_LYMST</name>